<evidence type="ECO:0000256" key="1">
    <source>
        <dbReference type="SAM" id="SignalP"/>
    </source>
</evidence>
<organism evidence="2 3">
    <name type="scientific">Rotaria sordida</name>
    <dbReference type="NCBI Taxonomy" id="392033"/>
    <lineage>
        <taxon>Eukaryota</taxon>
        <taxon>Metazoa</taxon>
        <taxon>Spiralia</taxon>
        <taxon>Gnathifera</taxon>
        <taxon>Rotifera</taxon>
        <taxon>Eurotatoria</taxon>
        <taxon>Bdelloidea</taxon>
        <taxon>Philodinida</taxon>
        <taxon>Philodinidae</taxon>
        <taxon>Rotaria</taxon>
    </lineage>
</organism>
<feature type="non-terminal residue" evidence="2">
    <location>
        <position position="1"/>
    </location>
</feature>
<evidence type="ECO:0000313" key="3">
    <source>
        <dbReference type="Proteomes" id="UP000663854"/>
    </source>
</evidence>
<dbReference type="Proteomes" id="UP000663854">
    <property type="component" value="Unassembled WGS sequence"/>
</dbReference>
<sequence>MISIVIRSFVFVLYSISIVRVHSQVCLTMSQYDRCSLNPACGCLHMVGTADVGICVFKYVTCSELVPCESSSNLCHDPEYTCVHHPRCHNLPVCYPIRMMDQGICPPIPIIPSIPVNASWAQNEVTVAGGYGWGSDTNQFFWPEGLFVDDDQTTIIADWGNHRIIQWKMGDTSGQVVAGGNGHGNRLDQLNNPADVLIDKETNSLIICDLWNRRVVRWSRYSGTTQGEILIDNIDCHGLAMDEQRYLYISDYKKHEVRRYQIGGDKDGTLVAGGNGEGDGLYQLNNP</sequence>
<dbReference type="Gene3D" id="2.120.10.30">
    <property type="entry name" value="TolB, C-terminal domain"/>
    <property type="match status" value="1"/>
</dbReference>
<dbReference type="PANTHER" id="PTHR24104">
    <property type="entry name" value="E3 UBIQUITIN-PROTEIN LIGASE NHLRC1-RELATED"/>
    <property type="match status" value="1"/>
</dbReference>
<accession>A0A814SQD6</accession>
<reference evidence="2" key="1">
    <citation type="submission" date="2021-02" db="EMBL/GenBank/DDBJ databases">
        <authorList>
            <person name="Nowell W R."/>
        </authorList>
    </citation>
    <scope>NUCLEOTIDE SEQUENCE</scope>
</reference>
<dbReference type="EMBL" id="CAJNOH010000939">
    <property type="protein sequence ID" value="CAF1151410.1"/>
    <property type="molecule type" value="Genomic_DNA"/>
</dbReference>
<comment type="caution">
    <text evidence="2">The sequence shown here is derived from an EMBL/GenBank/DDBJ whole genome shotgun (WGS) entry which is preliminary data.</text>
</comment>
<evidence type="ECO:0000313" key="2">
    <source>
        <dbReference type="EMBL" id="CAF1151410.1"/>
    </source>
</evidence>
<keyword evidence="1" id="KW-0732">Signal</keyword>
<feature type="chain" id="PRO_5032313772" evidence="1">
    <location>
        <begin position="24"/>
        <end position="287"/>
    </location>
</feature>
<dbReference type="SUPFAM" id="SSF101898">
    <property type="entry name" value="NHL repeat"/>
    <property type="match status" value="1"/>
</dbReference>
<proteinExistence type="predicted"/>
<dbReference type="GO" id="GO:0008270">
    <property type="term" value="F:zinc ion binding"/>
    <property type="evidence" value="ECO:0007669"/>
    <property type="project" value="UniProtKB-KW"/>
</dbReference>
<gene>
    <name evidence="2" type="ORF">PYM288_LOCUS22246</name>
</gene>
<dbReference type="CDD" id="cd05819">
    <property type="entry name" value="NHL"/>
    <property type="match status" value="1"/>
</dbReference>
<dbReference type="AlphaFoldDB" id="A0A814SQD6"/>
<protein>
    <submittedName>
        <fullName evidence="2">Uncharacterized protein</fullName>
    </submittedName>
</protein>
<name>A0A814SQD6_9BILA</name>
<dbReference type="InterPro" id="IPR011042">
    <property type="entry name" value="6-blade_b-propeller_TolB-like"/>
</dbReference>
<feature type="signal peptide" evidence="1">
    <location>
        <begin position="1"/>
        <end position="23"/>
    </location>
</feature>
<dbReference type="PANTHER" id="PTHR24104:SF25">
    <property type="entry name" value="PROTEIN LIN-41"/>
    <property type="match status" value="1"/>
</dbReference>
<dbReference type="InterPro" id="IPR050952">
    <property type="entry name" value="TRIM-NHL_E3_ligases"/>
</dbReference>